<name>A0A8X6WTP9_9ARAC</name>
<keyword evidence="1" id="KW-0175">Coiled coil</keyword>
<dbReference type="EMBL" id="BMAV01002314">
    <property type="protein sequence ID" value="GFY41124.1"/>
    <property type="molecule type" value="Genomic_DNA"/>
</dbReference>
<evidence type="ECO:0000313" key="3">
    <source>
        <dbReference type="Proteomes" id="UP000886998"/>
    </source>
</evidence>
<evidence type="ECO:0000256" key="1">
    <source>
        <dbReference type="SAM" id="Coils"/>
    </source>
</evidence>
<evidence type="ECO:0000313" key="2">
    <source>
        <dbReference type="EMBL" id="GFY41124.1"/>
    </source>
</evidence>
<reference evidence="2" key="1">
    <citation type="submission" date="2020-08" db="EMBL/GenBank/DDBJ databases">
        <title>Multicomponent nature underlies the extraordinary mechanical properties of spider dragline silk.</title>
        <authorList>
            <person name="Kono N."/>
            <person name="Nakamura H."/>
            <person name="Mori M."/>
            <person name="Yoshida Y."/>
            <person name="Ohtoshi R."/>
            <person name="Malay A.D."/>
            <person name="Moran D.A.P."/>
            <person name="Tomita M."/>
            <person name="Numata K."/>
            <person name="Arakawa K."/>
        </authorList>
    </citation>
    <scope>NUCLEOTIDE SEQUENCE</scope>
</reference>
<organism evidence="2 3">
    <name type="scientific">Trichonephila inaurata madagascariensis</name>
    <dbReference type="NCBI Taxonomy" id="2747483"/>
    <lineage>
        <taxon>Eukaryota</taxon>
        <taxon>Metazoa</taxon>
        <taxon>Ecdysozoa</taxon>
        <taxon>Arthropoda</taxon>
        <taxon>Chelicerata</taxon>
        <taxon>Arachnida</taxon>
        <taxon>Araneae</taxon>
        <taxon>Araneomorphae</taxon>
        <taxon>Entelegynae</taxon>
        <taxon>Araneoidea</taxon>
        <taxon>Nephilidae</taxon>
        <taxon>Trichonephila</taxon>
        <taxon>Trichonephila inaurata</taxon>
    </lineage>
</organism>
<dbReference type="AlphaFoldDB" id="A0A8X6WTP9"/>
<keyword evidence="3" id="KW-1185">Reference proteome</keyword>
<sequence>MEKIRDQCVILPFWCLCDGLVNEKGKTQHRHMILACEPESSFKDVWKGKIRYEFPNSGRAKKCVKIKSAFHLVRTILYVSQPKSSCDKGEIPDNLMDPVDWSHFHINRPLHPHSIAFLCTLFPGGIEKLLWEQVGNKNVAKWEKTTRRRADAWGHFKWSVPIHVTGWKFVHCRIPLHPRYEETEEGTPLWLNLYGNKKVHVKEGNNGNECVFQRIRDEMYVLSRKQQNIMNEIKKVKQEWAMDQKVILRAKLNEMKAKNDLIQREKDILKEENDVLKTKENELNSKLQGTLRENKILKRILQGKRADRVSSNPWRWNTRVKRLLRPPSAVSQLAHF</sequence>
<proteinExistence type="predicted"/>
<protein>
    <submittedName>
        <fullName evidence="2">Uncharacterized protein</fullName>
    </submittedName>
</protein>
<accession>A0A8X6WTP9</accession>
<comment type="caution">
    <text evidence="2">The sequence shown here is derived from an EMBL/GenBank/DDBJ whole genome shotgun (WGS) entry which is preliminary data.</text>
</comment>
<gene>
    <name evidence="2" type="primary">AVEN_118838_1</name>
    <name evidence="2" type="ORF">TNIN_497201</name>
</gene>
<dbReference type="Proteomes" id="UP000886998">
    <property type="component" value="Unassembled WGS sequence"/>
</dbReference>
<dbReference type="OrthoDB" id="6451226at2759"/>
<feature type="coiled-coil region" evidence="1">
    <location>
        <begin position="245"/>
        <end position="286"/>
    </location>
</feature>